<feature type="domain" description="Type I restriction modification DNA specificity" evidence="4">
    <location>
        <begin position="243"/>
        <end position="428"/>
    </location>
</feature>
<comment type="caution">
    <text evidence="5">The sequence shown here is derived from an EMBL/GenBank/DDBJ whole genome shotgun (WGS) entry which is preliminary data.</text>
</comment>
<dbReference type="SUPFAM" id="SSF116734">
    <property type="entry name" value="DNA methylase specificity domain"/>
    <property type="match status" value="2"/>
</dbReference>
<accession>A0ABT1FQK9</accession>
<dbReference type="InterPro" id="IPR044946">
    <property type="entry name" value="Restrct_endonuc_typeI_TRD_sf"/>
</dbReference>
<dbReference type="PANTHER" id="PTHR30408">
    <property type="entry name" value="TYPE-1 RESTRICTION ENZYME ECOKI SPECIFICITY PROTEIN"/>
    <property type="match status" value="1"/>
</dbReference>
<feature type="domain" description="Type I restriction modification DNA specificity" evidence="4">
    <location>
        <begin position="29"/>
        <end position="204"/>
    </location>
</feature>
<dbReference type="Proteomes" id="UP001204772">
    <property type="component" value="Unassembled WGS sequence"/>
</dbReference>
<name>A0ABT1FQK9_9BACT</name>
<keyword evidence="3" id="KW-0238">DNA-binding</keyword>
<reference evidence="5 6" key="1">
    <citation type="submission" date="2022-06" db="EMBL/GenBank/DDBJ databases">
        <title>Runella sp. S5 genome sequencing.</title>
        <authorList>
            <person name="Park S."/>
        </authorList>
    </citation>
    <scope>NUCLEOTIDE SEQUENCE [LARGE SCALE GENOMIC DNA]</scope>
    <source>
        <strain evidence="5 6">S5</strain>
    </source>
</reference>
<organism evidence="5 6">
    <name type="scientific">Runella salmonicolor</name>
    <dbReference type="NCBI Taxonomy" id="2950278"/>
    <lineage>
        <taxon>Bacteria</taxon>
        <taxon>Pseudomonadati</taxon>
        <taxon>Bacteroidota</taxon>
        <taxon>Cytophagia</taxon>
        <taxon>Cytophagales</taxon>
        <taxon>Spirosomataceae</taxon>
        <taxon>Runella</taxon>
    </lineage>
</organism>
<evidence type="ECO:0000256" key="2">
    <source>
        <dbReference type="ARBA" id="ARBA00022747"/>
    </source>
</evidence>
<dbReference type="GO" id="GO:0016787">
    <property type="term" value="F:hydrolase activity"/>
    <property type="evidence" value="ECO:0007669"/>
    <property type="project" value="UniProtKB-KW"/>
</dbReference>
<gene>
    <name evidence="5" type="ORF">NCI00_16565</name>
</gene>
<dbReference type="Gene3D" id="3.90.220.20">
    <property type="entry name" value="DNA methylase specificity domains"/>
    <property type="match status" value="2"/>
</dbReference>
<evidence type="ECO:0000313" key="5">
    <source>
        <dbReference type="EMBL" id="MCP1384061.1"/>
    </source>
</evidence>
<evidence type="ECO:0000313" key="6">
    <source>
        <dbReference type="Proteomes" id="UP001204772"/>
    </source>
</evidence>
<keyword evidence="6" id="KW-1185">Reference proteome</keyword>
<evidence type="ECO:0000256" key="3">
    <source>
        <dbReference type="ARBA" id="ARBA00023125"/>
    </source>
</evidence>
<keyword evidence="5" id="KW-0378">Hydrolase</keyword>
<keyword evidence="5" id="KW-0540">Nuclease</keyword>
<dbReference type="InterPro" id="IPR052021">
    <property type="entry name" value="Type-I_RS_S_subunit"/>
</dbReference>
<dbReference type="EMBL" id="JAMZEL010000006">
    <property type="protein sequence ID" value="MCP1384061.1"/>
    <property type="molecule type" value="Genomic_DNA"/>
</dbReference>
<dbReference type="CDD" id="cd17279">
    <property type="entry name" value="RMtype1_S_BmuCF2ORF3362P_TRD1-CR1_like"/>
    <property type="match status" value="1"/>
</dbReference>
<comment type="similarity">
    <text evidence="1">Belongs to the type-I restriction system S methylase family.</text>
</comment>
<dbReference type="InterPro" id="IPR000055">
    <property type="entry name" value="Restrct_endonuc_typeI_TRD"/>
</dbReference>
<evidence type="ECO:0000256" key="1">
    <source>
        <dbReference type="ARBA" id="ARBA00010923"/>
    </source>
</evidence>
<dbReference type="Gene3D" id="1.10.287.1120">
    <property type="entry name" value="Bipartite methylase S protein"/>
    <property type="match status" value="1"/>
</dbReference>
<dbReference type="PANTHER" id="PTHR30408:SF12">
    <property type="entry name" value="TYPE I RESTRICTION ENZYME MJAVIII SPECIFICITY SUBUNIT"/>
    <property type="match status" value="1"/>
</dbReference>
<keyword evidence="2" id="KW-0680">Restriction system</keyword>
<dbReference type="CDD" id="cd17259">
    <property type="entry name" value="RMtype1_S_StySKI-TRD2-CR2_like"/>
    <property type="match status" value="1"/>
</dbReference>
<proteinExistence type="inferred from homology"/>
<keyword evidence="5" id="KW-0255">Endonuclease</keyword>
<evidence type="ECO:0000259" key="4">
    <source>
        <dbReference type="Pfam" id="PF01420"/>
    </source>
</evidence>
<dbReference type="GO" id="GO:0004519">
    <property type="term" value="F:endonuclease activity"/>
    <property type="evidence" value="ECO:0007669"/>
    <property type="project" value="UniProtKB-KW"/>
</dbReference>
<dbReference type="EC" id="3.1.21.-" evidence="5"/>
<sequence>MLAIQEEIDKASAYPAYKPSNIEWIGEIPKHWVKSKLKLQSKIVNGSTPSSTNEEFWDGDIIWVTPSDISKLSSCEIHDSIRKITIEGLNSCGTSLVPIKSIILTTRAPIGNIAIAETELCTNQGCKSIITKGESKFLYYYLKSFTEILESLGAGTTFKELSTETLKNLEFALPPLPEQQAIVTYLDQKTALIDELIGKKQRKIDLLKEQKTALINHAVTKGLNPDFSFKDSGIEWIGEIAEHWNKSKLKYKGSFFSGYSFDSNDFQSEGDIRVIKISNVQNNGISWEDLSYVPADFFEKFKDFRVLEGDLIFVLTRPIISTGIKVCFYNEDYLALLNQRNSVFRPHESSIIKKFLFYLVRTFYFIEEFKQQLKETNQPNISTEQISNINIFLPSLSEQQAIVSYLDEQTALIDTAIALEIQKIDKLKEYRQSLISAAVTGKICVLPFTEKREPKAV</sequence>
<protein>
    <submittedName>
        <fullName evidence="5">Restriction endonuclease subunit S</fullName>
        <ecNumber evidence="5">3.1.21.-</ecNumber>
    </submittedName>
</protein>
<dbReference type="RefSeq" id="WP_253529320.1">
    <property type="nucleotide sequence ID" value="NZ_JAMZEL010000006.1"/>
</dbReference>
<dbReference type="Pfam" id="PF01420">
    <property type="entry name" value="Methylase_S"/>
    <property type="match status" value="2"/>
</dbReference>